<dbReference type="Pfam" id="PF06902">
    <property type="entry name" value="Fer4_19"/>
    <property type="match status" value="1"/>
</dbReference>
<dbReference type="OrthoDB" id="9795032at2"/>
<reference evidence="2 3" key="1">
    <citation type="submission" date="2016-10" db="EMBL/GenBank/DDBJ databases">
        <authorList>
            <person name="de Groot N.N."/>
        </authorList>
    </citation>
    <scope>NUCLEOTIDE SEQUENCE [LARGE SCALE GENOMIC DNA]</scope>
    <source>
        <strain evidence="2 3">Nm22</strain>
    </source>
</reference>
<dbReference type="Proteomes" id="UP000199459">
    <property type="component" value="Unassembled WGS sequence"/>
</dbReference>
<dbReference type="EMBL" id="FOCP01000019">
    <property type="protein sequence ID" value="SEN46993.1"/>
    <property type="molecule type" value="Genomic_DNA"/>
</dbReference>
<evidence type="ECO:0000313" key="3">
    <source>
        <dbReference type="Proteomes" id="UP000199459"/>
    </source>
</evidence>
<accession>A0A1H8GSL7</accession>
<name>A0A1H8GSL7_9PROT</name>
<dbReference type="AlphaFoldDB" id="A0A1H8GSL7"/>
<proteinExistence type="predicted"/>
<feature type="domain" description="Divergent 4Fe-4S mono-cluster" evidence="1">
    <location>
        <begin position="1"/>
        <end position="59"/>
    </location>
</feature>
<protein>
    <submittedName>
        <fullName evidence="2">Uncharacterized Fe-S cluster protein YjdI</fullName>
    </submittedName>
</protein>
<dbReference type="STRING" id="917.SAMN05216326_11345"/>
<evidence type="ECO:0000259" key="1">
    <source>
        <dbReference type="Pfam" id="PF06902"/>
    </source>
</evidence>
<evidence type="ECO:0000313" key="2">
    <source>
        <dbReference type="EMBL" id="SEN46993.1"/>
    </source>
</evidence>
<dbReference type="SUPFAM" id="SSF54862">
    <property type="entry name" value="4Fe-4S ferredoxins"/>
    <property type="match status" value="1"/>
</dbReference>
<dbReference type="Gene3D" id="3.30.70.20">
    <property type="match status" value="1"/>
</dbReference>
<gene>
    <name evidence="2" type="ORF">SAMN05216325_11958</name>
</gene>
<dbReference type="RefSeq" id="WP_090633576.1">
    <property type="nucleotide sequence ID" value="NZ_FOCP01000019.1"/>
</dbReference>
<organism evidence="2 3">
    <name type="scientific">Nitrosomonas marina</name>
    <dbReference type="NCBI Taxonomy" id="917"/>
    <lineage>
        <taxon>Bacteria</taxon>
        <taxon>Pseudomonadati</taxon>
        <taxon>Pseudomonadota</taxon>
        <taxon>Betaproteobacteria</taxon>
        <taxon>Nitrosomonadales</taxon>
        <taxon>Nitrosomonadaceae</taxon>
        <taxon>Nitrosomonas</taxon>
    </lineage>
</organism>
<sequence>MKVTYDANTCIHAGNCVNSLPAVFKVVDGQFMIDQAGASDAEIRQTVADCPSGALQIIETDTPG</sequence>
<dbReference type="InterPro" id="IPR010693">
    <property type="entry name" value="Divergent_4Fe-4S_mono-cluster"/>
</dbReference>